<protein>
    <submittedName>
        <fullName evidence="2">Uncharacterized protein</fullName>
    </submittedName>
</protein>
<reference evidence="2 3" key="1">
    <citation type="submission" date="2023-09" db="EMBL/GenBank/DDBJ databases">
        <authorList>
            <person name="Wang M."/>
        </authorList>
    </citation>
    <scope>NUCLEOTIDE SEQUENCE [LARGE SCALE GENOMIC DNA]</scope>
    <source>
        <strain evidence="2">GT-2023</strain>
        <tissue evidence="2">Liver</tissue>
    </source>
</reference>
<feature type="region of interest" description="Disordered" evidence="1">
    <location>
        <begin position="81"/>
        <end position="139"/>
    </location>
</feature>
<evidence type="ECO:0000256" key="1">
    <source>
        <dbReference type="SAM" id="MobiDB-lite"/>
    </source>
</evidence>
<dbReference type="Proteomes" id="UP001558613">
    <property type="component" value="Unassembled WGS sequence"/>
</dbReference>
<dbReference type="EMBL" id="JAYMGO010000003">
    <property type="protein sequence ID" value="KAL1278980.1"/>
    <property type="molecule type" value="Genomic_DNA"/>
</dbReference>
<name>A0ABR3NR30_9TELE</name>
<organism evidence="2 3">
    <name type="scientific">Cirrhinus molitorella</name>
    <name type="common">mud carp</name>
    <dbReference type="NCBI Taxonomy" id="172907"/>
    <lineage>
        <taxon>Eukaryota</taxon>
        <taxon>Metazoa</taxon>
        <taxon>Chordata</taxon>
        <taxon>Craniata</taxon>
        <taxon>Vertebrata</taxon>
        <taxon>Euteleostomi</taxon>
        <taxon>Actinopterygii</taxon>
        <taxon>Neopterygii</taxon>
        <taxon>Teleostei</taxon>
        <taxon>Ostariophysi</taxon>
        <taxon>Cypriniformes</taxon>
        <taxon>Cyprinidae</taxon>
        <taxon>Labeoninae</taxon>
        <taxon>Labeonini</taxon>
        <taxon>Cirrhinus</taxon>
    </lineage>
</organism>
<evidence type="ECO:0000313" key="2">
    <source>
        <dbReference type="EMBL" id="KAL1278980.1"/>
    </source>
</evidence>
<sequence length="139" mass="15168">MKEAKQAVFLKDVPLISNFFDKPLDKSEMSIANVSSHQSSSNEDELTTGLLLSDSVYEPLQTQSGTGHGCQPCQATIDHQQQKDNQMKVAGVSEPQLDQSAALPEVQFSNEEGTDPNSWCETVNETVPSHQPAVAEARH</sequence>
<comment type="caution">
    <text evidence="2">The sequence shown here is derived from an EMBL/GenBank/DDBJ whole genome shotgun (WGS) entry which is preliminary data.</text>
</comment>
<proteinExistence type="predicted"/>
<gene>
    <name evidence="2" type="ORF">QQF64_025653</name>
</gene>
<accession>A0ABR3NR30</accession>
<evidence type="ECO:0000313" key="3">
    <source>
        <dbReference type="Proteomes" id="UP001558613"/>
    </source>
</evidence>
<feature type="compositionally biased region" description="Polar residues" evidence="1">
    <location>
        <begin position="107"/>
        <end position="129"/>
    </location>
</feature>
<keyword evidence="3" id="KW-1185">Reference proteome</keyword>